<dbReference type="InterPro" id="IPR011234">
    <property type="entry name" value="Fumarylacetoacetase-like_C"/>
</dbReference>
<evidence type="ECO:0000259" key="3">
    <source>
        <dbReference type="Pfam" id="PF01557"/>
    </source>
</evidence>
<keyword evidence="5" id="KW-1185">Reference proteome</keyword>
<dbReference type="Proteomes" id="UP001063368">
    <property type="component" value="Chromosome"/>
</dbReference>
<keyword evidence="2" id="KW-0479">Metal-binding</keyword>
<proteinExistence type="inferred from homology"/>
<dbReference type="PANTHER" id="PTHR42796:SF4">
    <property type="entry name" value="FUMARYLACETOACETATE HYDROLASE DOMAIN-CONTAINING PROTEIN 2A"/>
    <property type="match status" value="1"/>
</dbReference>
<reference evidence="4" key="1">
    <citation type="submission" date="2022-09" db="EMBL/GenBank/DDBJ databases">
        <authorList>
            <person name="Li D."/>
            <person name="Cheng J."/>
            <person name="Li Y."/>
        </authorList>
    </citation>
    <scope>NUCLEOTIDE SEQUENCE</scope>
    <source>
        <strain evidence="4">DL</strain>
    </source>
</reference>
<protein>
    <submittedName>
        <fullName evidence="4">Fumarylacetoacetate hydrolase family protein</fullName>
    </submittedName>
</protein>
<feature type="domain" description="Fumarylacetoacetase-like C-terminal" evidence="3">
    <location>
        <begin position="78"/>
        <end position="283"/>
    </location>
</feature>
<dbReference type="PANTHER" id="PTHR42796">
    <property type="entry name" value="FUMARYLACETOACETATE HYDROLASE DOMAIN-CONTAINING PROTEIN 2A-RELATED"/>
    <property type="match status" value="1"/>
</dbReference>
<dbReference type="Gene3D" id="3.90.850.10">
    <property type="entry name" value="Fumarylacetoacetase-like, C-terminal domain"/>
    <property type="match status" value="1"/>
</dbReference>
<sequence>MTMRYASYISPAGARTWGVVEGDTVYDLGPSGLNLAANLGDAVRGGVFGNVQSEQYSSAPAAAEAEITFLPPVTEPGKIICIGVNYRSHQEETGKVEQKAPTVFTRFADTQMGHLAPALMPASTTQYDYEGEMALVISKDAWHVSKEDAFDYVAGYGAYNDFSVRDWQRNASQWIPGKNFPGTGAFGPYLVPASDIEDLDSMVLETRVNGEVRQKAALGDLYFSIPELIEYVTGFTKLSAGDVIVTGTPGGVGLFMEPSGLLSDGDVVEVEVSGLGVLRNTVQRCE</sequence>
<dbReference type="RefSeq" id="WP_263127539.1">
    <property type="nucleotide sequence ID" value="NZ_CP106856.1"/>
</dbReference>
<dbReference type="InterPro" id="IPR051121">
    <property type="entry name" value="FAH"/>
</dbReference>
<evidence type="ECO:0000313" key="5">
    <source>
        <dbReference type="Proteomes" id="UP001063368"/>
    </source>
</evidence>
<dbReference type="InterPro" id="IPR036663">
    <property type="entry name" value="Fumarylacetoacetase_C_sf"/>
</dbReference>
<dbReference type="GO" id="GO:0016787">
    <property type="term" value="F:hydrolase activity"/>
    <property type="evidence" value="ECO:0007669"/>
    <property type="project" value="UniProtKB-KW"/>
</dbReference>
<evidence type="ECO:0000256" key="2">
    <source>
        <dbReference type="ARBA" id="ARBA00022723"/>
    </source>
</evidence>
<dbReference type="Pfam" id="PF01557">
    <property type="entry name" value="FAA_hydrolase"/>
    <property type="match status" value="1"/>
</dbReference>
<accession>A0ABY6FQQ5</accession>
<organism evidence="4 5">
    <name type="scientific">Arthrobacter koreensis</name>
    <dbReference type="NCBI Taxonomy" id="199136"/>
    <lineage>
        <taxon>Bacteria</taxon>
        <taxon>Bacillati</taxon>
        <taxon>Actinomycetota</taxon>
        <taxon>Actinomycetes</taxon>
        <taxon>Micrococcales</taxon>
        <taxon>Micrococcaceae</taxon>
        <taxon>Arthrobacter</taxon>
    </lineage>
</organism>
<dbReference type="EMBL" id="CP106856">
    <property type="protein sequence ID" value="UYB35541.1"/>
    <property type="molecule type" value="Genomic_DNA"/>
</dbReference>
<dbReference type="SUPFAM" id="SSF56529">
    <property type="entry name" value="FAH"/>
    <property type="match status" value="1"/>
</dbReference>
<comment type="similarity">
    <text evidence="1">Belongs to the FAH family.</text>
</comment>
<gene>
    <name evidence="4" type="ORF">N9A08_13035</name>
</gene>
<evidence type="ECO:0000256" key="1">
    <source>
        <dbReference type="ARBA" id="ARBA00010211"/>
    </source>
</evidence>
<keyword evidence="4" id="KW-0378">Hydrolase</keyword>
<name>A0ABY6FQQ5_9MICC</name>
<evidence type="ECO:0000313" key="4">
    <source>
        <dbReference type="EMBL" id="UYB35541.1"/>
    </source>
</evidence>